<feature type="transmembrane region" description="Helical" evidence="7">
    <location>
        <begin position="411"/>
        <end position="439"/>
    </location>
</feature>
<evidence type="ECO:0000256" key="2">
    <source>
        <dbReference type="ARBA" id="ARBA00022679"/>
    </source>
</evidence>
<feature type="transmembrane region" description="Helical" evidence="7">
    <location>
        <begin position="185"/>
        <end position="204"/>
    </location>
</feature>
<keyword evidence="9" id="KW-1185">Reference proteome</keyword>
<accession>A0A8J5IN57</accession>
<dbReference type="InterPro" id="IPR004299">
    <property type="entry name" value="MBOAT_fam"/>
</dbReference>
<keyword evidence="3 7" id="KW-0812">Transmembrane</keyword>
<dbReference type="PANTHER" id="PTHR13906">
    <property type="entry name" value="PORCUPINE"/>
    <property type="match status" value="1"/>
</dbReference>
<keyword evidence="2" id="KW-0808">Transferase</keyword>
<feature type="transmembrane region" description="Helical" evidence="7">
    <location>
        <begin position="373"/>
        <end position="390"/>
    </location>
</feature>
<dbReference type="GO" id="GO:0030258">
    <property type="term" value="P:lipid modification"/>
    <property type="evidence" value="ECO:0007669"/>
    <property type="project" value="TreeGrafter"/>
</dbReference>
<feature type="transmembrane region" description="Helical" evidence="7">
    <location>
        <begin position="225"/>
        <end position="246"/>
    </location>
</feature>
<reference evidence="8" key="1">
    <citation type="submission" date="2021-01" db="EMBL/GenBank/DDBJ databases">
        <title>Phytophthora aleatoria, a newly-described species from Pinus radiata is distinct from Phytophthora cactorum isolates based on comparative genomics.</title>
        <authorList>
            <person name="Mcdougal R."/>
            <person name="Panda P."/>
            <person name="Williams N."/>
            <person name="Studholme D.J."/>
        </authorList>
    </citation>
    <scope>NUCLEOTIDE SEQUENCE</scope>
    <source>
        <strain evidence="8">NZFS 4037</strain>
    </source>
</reference>
<keyword evidence="5 7" id="KW-0472">Membrane</keyword>
<evidence type="ECO:0000313" key="9">
    <source>
        <dbReference type="Proteomes" id="UP000709295"/>
    </source>
</evidence>
<dbReference type="AlphaFoldDB" id="A0A8J5IN57"/>
<feature type="transmembrane region" description="Helical" evidence="7">
    <location>
        <begin position="47"/>
        <end position="65"/>
    </location>
</feature>
<evidence type="ECO:0000256" key="4">
    <source>
        <dbReference type="ARBA" id="ARBA00022989"/>
    </source>
</evidence>
<dbReference type="EMBL" id="JAENGY010001046">
    <property type="protein sequence ID" value="KAG6953201.1"/>
    <property type="molecule type" value="Genomic_DNA"/>
</dbReference>
<dbReference type="GO" id="GO:0016746">
    <property type="term" value="F:acyltransferase activity"/>
    <property type="evidence" value="ECO:0007669"/>
    <property type="project" value="UniProtKB-KW"/>
</dbReference>
<evidence type="ECO:0000256" key="7">
    <source>
        <dbReference type="SAM" id="Phobius"/>
    </source>
</evidence>
<dbReference type="PANTHER" id="PTHR13906:SF4">
    <property type="entry name" value="LYSOPHOSPHOLIPID ACYLTRANSFERASE 6"/>
    <property type="match status" value="1"/>
</dbReference>
<name>A0A8J5IN57_9STRA</name>
<evidence type="ECO:0000313" key="8">
    <source>
        <dbReference type="EMBL" id="KAG6953201.1"/>
    </source>
</evidence>
<dbReference type="Pfam" id="PF03062">
    <property type="entry name" value="MBOAT"/>
    <property type="match status" value="1"/>
</dbReference>
<organism evidence="8 9">
    <name type="scientific">Phytophthora aleatoria</name>
    <dbReference type="NCBI Taxonomy" id="2496075"/>
    <lineage>
        <taxon>Eukaryota</taxon>
        <taxon>Sar</taxon>
        <taxon>Stramenopiles</taxon>
        <taxon>Oomycota</taxon>
        <taxon>Peronosporomycetes</taxon>
        <taxon>Peronosporales</taxon>
        <taxon>Peronosporaceae</taxon>
        <taxon>Phytophthora</taxon>
    </lineage>
</organism>
<keyword evidence="4 7" id="KW-1133">Transmembrane helix</keyword>
<dbReference type="GO" id="GO:0016020">
    <property type="term" value="C:membrane"/>
    <property type="evidence" value="ECO:0007669"/>
    <property type="project" value="UniProtKB-SubCell"/>
</dbReference>
<evidence type="ECO:0000256" key="6">
    <source>
        <dbReference type="ARBA" id="ARBA00023315"/>
    </source>
</evidence>
<evidence type="ECO:0000256" key="5">
    <source>
        <dbReference type="ARBA" id="ARBA00023136"/>
    </source>
</evidence>
<gene>
    <name evidence="8" type="ORF">JG688_00012989</name>
</gene>
<dbReference type="Proteomes" id="UP000709295">
    <property type="component" value="Unassembled WGS sequence"/>
</dbReference>
<comment type="subcellular location">
    <subcellularLocation>
        <location evidence="1">Membrane</location>
        <topology evidence="1">Multi-pass membrane protein</topology>
    </subcellularLocation>
</comment>
<sequence length="492" mass="56284">MRVIRRIQRLVEAWIVYRYRAAEQSMEILRGPVDGIAESENFPVNDFRLMVALAGCSLVAPLIHRTRGETSRHLFNVAAGLFAGVFVFDTAVLHTIGTAIVVYLLMMVAPRKLVGRIVLLLLLSYLVGIHYYREFYSPDIVWDSAQMILTLKLSSVAINYSDGGLPKEKKTPTMLKNELQEIPGLIPYFGFIFFFPTYLAGPAFEYNDYIYWMKDIRVAPFMVHLRNLFVLMVSATGFFVSLQFPVEEIDSPDFYPESPWAVRCLRMCIPVVLFRFRYYLAWSLAEASGAAAGVGYVQATGKWNGITNNDLLCVEVPTNFRVAINSWNIGVARWINTYIYQRVGLSKSGKSTMLSTMASFFVSALWHGLSPGYYLFFLLGGIYIEVGKHLRRRLRSYFHYTEDRKAHSHAIFLSYFNGTSHPLAFLYDISGMFFTWVAMQYAGVAFEILDVRRCLAIWSSWYFLPHVVSVGLLVFFNLFPQRRSAPSEKKTQ</sequence>
<evidence type="ECO:0008006" key="10">
    <source>
        <dbReference type="Google" id="ProtNLM"/>
    </source>
</evidence>
<feature type="transmembrane region" description="Helical" evidence="7">
    <location>
        <begin position="77"/>
        <end position="106"/>
    </location>
</feature>
<dbReference type="InterPro" id="IPR049941">
    <property type="entry name" value="LPLAT_7/PORCN-like"/>
</dbReference>
<evidence type="ECO:0000256" key="1">
    <source>
        <dbReference type="ARBA" id="ARBA00004141"/>
    </source>
</evidence>
<protein>
    <recommendedName>
        <fullName evidence="10">Lysophospholipid acyltransferase</fullName>
    </recommendedName>
</protein>
<evidence type="ECO:0000256" key="3">
    <source>
        <dbReference type="ARBA" id="ARBA00022692"/>
    </source>
</evidence>
<proteinExistence type="predicted"/>
<keyword evidence="6" id="KW-0012">Acyltransferase</keyword>
<comment type="caution">
    <text evidence="8">The sequence shown here is derived from an EMBL/GenBank/DDBJ whole genome shotgun (WGS) entry which is preliminary data.</text>
</comment>
<feature type="transmembrane region" description="Helical" evidence="7">
    <location>
        <begin position="459"/>
        <end position="479"/>
    </location>
</feature>
<feature type="transmembrane region" description="Helical" evidence="7">
    <location>
        <begin position="113"/>
        <end position="132"/>
    </location>
</feature>